<dbReference type="PANTHER" id="PTHR30620:SF16">
    <property type="entry name" value="LYSOSOMAL BETA GLUCOSIDASE"/>
    <property type="match status" value="1"/>
</dbReference>
<dbReference type="InterPro" id="IPR017853">
    <property type="entry name" value="GH"/>
</dbReference>
<keyword evidence="4" id="KW-0732">Signal</keyword>
<comment type="caution">
    <text evidence="9">The sequence shown here is derived from an EMBL/GenBank/DDBJ whole genome shotgun (WGS) entry which is preliminary data.</text>
</comment>
<name>A0ABS7S549_9MICO</name>
<gene>
    <name evidence="9" type="ORF">KCQ71_02665</name>
</gene>
<dbReference type="InterPro" id="IPR036881">
    <property type="entry name" value="Glyco_hydro_3_C_sf"/>
</dbReference>
<dbReference type="EMBL" id="JAGSHT010000002">
    <property type="protein sequence ID" value="MBZ2195043.1"/>
    <property type="molecule type" value="Genomic_DNA"/>
</dbReference>
<dbReference type="InterPro" id="IPR051915">
    <property type="entry name" value="Cellulose_Degrad_GH3"/>
</dbReference>
<dbReference type="InterPro" id="IPR002772">
    <property type="entry name" value="Glyco_hydro_3_C"/>
</dbReference>
<evidence type="ECO:0000256" key="6">
    <source>
        <dbReference type="ARBA" id="ARBA00023295"/>
    </source>
</evidence>
<comment type="similarity">
    <text evidence="2">Belongs to the glycosyl hydrolase 3 family.</text>
</comment>
<dbReference type="InterPro" id="IPR036962">
    <property type="entry name" value="Glyco_hydro_3_N_sf"/>
</dbReference>
<evidence type="ECO:0000256" key="1">
    <source>
        <dbReference type="ARBA" id="ARBA00000448"/>
    </source>
</evidence>
<sequence length="676" mass="72860">MSAPHPQPALGSRSARILDVDGLEFKDLNGNGRLDPYEDWRLPVADRIADLIDRMSTEDKVALMLITSHYMGASRIIADPEQGLLNTHEKWSDTNFWAAESSSTYRFDPPVLDYVGSAKAITELGLRYLIIRDNPTSYDLATWVNALQELAEGTPLGIPVVMVSNPRNHVSDTKLFGIVEASDQMSQWPGELGLAAIGDPDLVEEFGRLAGRQWRAAGITKGYQYMADIVTEPRWSRASGTFGENPELAAKLIAAVTRGFQGAGLGPDSVSMTTKHFPGGGPRDKGHDPHFEHGRFQPYPTEGSLYRYHLPVFRAAIEAGTTSIMPYYAKTTNAMSAPQLHDGRSFEEVGFAYDKYLITDVLRGELGFTGYVNSDTGISTGMPWGVESLSRPERFAKAIDAGVNTFAGDGNPQPLLDAVAQGLVTTEQLDHNVAYLLDEMFRLGLFENPYVDPDAAQAIAEDREIQALADSAQRRSLVLLRNEQGMLPLTPDGGAPVRLYVEVFTGTDRAAEQSRIAAEVAAAVGDGIEVVGSLEDATHALAWIRPAMSLLSDKPDTELSIALDAETGVDADRVLEVEATVPTILAVSFASPWLLDTLAPGAAAVVGTFGVLTDALTDLLTGAVTPSGRLPYTIPASREKVLGKASDIPGADEPNGYAYVDGTGAEYVFGYGRTSF</sequence>
<keyword evidence="6" id="KW-0326">Glycosidase</keyword>
<keyword evidence="5 9" id="KW-0378">Hydrolase</keyword>
<accession>A0ABS7S549</accession>
<dbReference type="Pfam" id="PF00933">
    <property type="entry name" value="Glyco_hydro_3"/>
    <property type="match status" value="1"/>
</dbReference>
<dbReference type="RefSeq" id="WP_223402559.1">
    <property type="nucleotide sequence ID" value="NZ_JAGSHT010000002.1"/>
</dbReference>
<feature type="domain" description="Glycoside hydrolase family 3 N-terminal" evidence="7">
    <location>
        <begin position="141"/>
        <end position="435"/>
    </location>
</feature>
<dbReference type="Proteomes" id="UP000826651">
    <property type="component" value="Unassembled WGS sequence"/>
</dbReference>
<evidence type="ECO:0000256" key="5">
    <source>
        <dbReference type="ARBA" id="ARBA00022801"/>
    </source>
</evidence>
<dbReference type="Pfam" id="PF01915">
    <property type="entry name" value="Glyco_hydro_3_C"/>
    <property type="match status" value="1"/>
</dbReference>
<dbReference type="InterPro" id="IPR001764">
    <property type="entry name" value="Glyco_hydro_3_N"/>
</dbReference>
<evidence type="ECO:0000313" key="10">
    <source>
        <dbReference type="Proteomes" id="UP000826651"/>
    </source>
</evidence>
<organism evidence="9 10">
    <name type="scientific">Occultella gossypii</name>
    <dbReference type="NCBI Taxonomy" id="2800820"/>
    <lineage>
        <taxon>Bacteria</taxon>
        <taxon>Bacillati</taxon>
        <taxon>Actinomycetota</taxon>
        <taxon>Actinomycetes</taxon>
        <taxon>Micrococcales</taxon>
        <taxon>Ruaniaceae</taxon>
        <taxon>Occultella</taxon>
    </lineage>
</organism>
<dbReference type="EC" id="3.2.1.21" evidence="3"/>
<dbReference type="Gene3D" id="3.20.20.300">
    <property type="entry name" value="Glycoside hydrolase, family 3, N-terminal domain"/>
    <property type="match status" value="1"/>
</dbReference>
<evidence type="ECO:0000259" key="8">
    <source>
        <dbReference type="Pfam" id="PF01915"/>
    </source>
</evidence>
<feature type="domain" description="Glycoside hydrolase family 3 C-terminal" evidence="8">
    <location>
        <begin position="477"/>
        <end position="672"/>
    </location>
</feature>
<dbReference type="GO" id="GO:0016787">
    <property type="term" value="F:hydrolase activity"/>
    <property type="evidence" value="ECO:0007669"/>
    <property type="project" value="UniProtKB-KW"/>
</dbReference>
<dbReference type="PANTHER" id="PTHR30620">
    <property type="entry name" value="PERIPLASMIC BETA-GLUCOSIDASE-RELATED"/>
    <property type="match status" value="1"/>
</dbReference>
<reference evidence="9 10" key="1">
    <citation type="submission" date="2021-04" db="EMBL/GenBank/DDBJ databases">
        <title>Ruania sp. nov., isolated from sandy soil of mangrove forest.</title>
        <authorList>
            <person name="Ge X."/>
            <person name="Huang R."/>
            <person name="Liu W."/>
        </authorList>
    </citation>
    <scope>NUCLEOTIDE SEQUENCE [LARGE SCALE GENOMIC DNA]</scope>
    <source>
        <strain evidence="9 10">N2-46</strain>
    </source>
</reference>
<dbReference type="SUPFAM" id="SSF52279">
    <property type="entry name" value="Beta-D-glucan exohydrolase, C-terminal domain"/>
    <property type="match status" value="1"/>
</dbReference>
<dbReference type="SUPFAM" id="SSF51445">
    <property type="entry name" value="(Trans)glycosidases"/>
    <property type="match status" value="1"/>
</dbReference>
<comment type="catalytic activity">
    <reaction evidence="1">
        <text>Hydrolysis of terminal, non-reducing beta-D-glucosyl residues with release of beta-D-glucose.</text>
        <dbReference type="EC" id="3.2.1.21"/>
    </reaction>
</comment>
<evidence type="ECO:0000259" key="7">
    <source>
        <dbReference type="Pfam" id="PF00933"/>
    </source>
</evidence>
<keyword evidence="10" id="KW-1185">Reference proteome</keyword>
<evidence type="ECO:0000256" key="2">
    <source>
        <dbReference type="ARBA" id="ARBA00005336"/>
    </source>
</evidence>
<evidence type="ECO:0000256" key="3">
    <source>
        <dbReference type="ARBA" id="ARBA00012744"/>
    </source>
</evidence>
<evidence type="ECO:0000256" key="4">
    <source>
        <dbReference type="ARBA" id="ARBA00022729"/>
    </source>
</evidence>
<protein>
    <recommendedName>
        <fullName evidence="3">beta-glucosidase</fullName>
        <ecNumber evidence="3">3.2.1.21</ecNumber>
    </recommendedName>
</protein>
<evidence type="ECO:0000313" key="9">
    <source>
        <dbReference type="EMBL" id="MBZ2195043.1"/>
    </source>
</evidence>
<dbReference type="Gene3D" id="3.40.50.1700">
    <property type="entry name" value="Glycoside hydrolase family 3 C-terminal domain"/>
    <property type="match status" value="1"/>
</dbReference>
<proteinExistence type="inferred from homology"/>